<evidence type="ECO:0000259" key="4">
    <source>
        <dbReference type="SMART" id="SM00128"/>
    </source>
</evidence>
<reference evidence="6" key="2">
    <citation type="submission" date="2025-08" db="UniProtKB">
        <authorList>
            <consortium name="RefSeq"/>
        </authorList>
    </citation>
    <scope>IDENTIFICATION</scope>
    <source>
        <tissue evidence="6">Leaf</tissue>
    </source>
</reference>
<dbReference type="InterPro" id="IPR045849">
    <property type="entry name" value="IP5P_plant"/>
</dbReference>
<feature type="compositionally biased region" description="Basic and acidic residues" evidence="3">
    <location>
        <begin position="98"/>
        <end position="110"/>
    </location>
</feature>
<feature type="region of interest" description="Disordered" evidence="3">
    <location>
        <begin position="62"/>
        <end position="114"/>
    </location>
</feature>
<evidence type="ECO:0000256" key="1">
    <source>
        <dbReference type="ARBA" id="ARBA00010768"/>
    </source>
</evidence>
<dbReference type="PANTHER" id="PTHR45666:SF5">
    <property type="entry name" value="TYPE IV INOSITOL POLYPHOSPHATE 5-PHOSPHATASE 3"/>
    <property type="match status" value="1"/>
</dbReference>
<evidence type="ECO:0000256" key="2">
    <source>
        <dbReference type="ARBA" id="ARBA00022801"/>
    </source>
</evidence>
<comment type="similarity">
    <text evidence="1">Belongs to the inositol polyphosphate 5-phosphatase family.</text>
</comment>
<feature type="compositionally biased region" description="Acidic residues" evidence="3">
    <location>
        <begin position="84"/>
        <end position="95"/>
    </location>
</feature>
<accession>A0ABM0STF3</accession>
<evidence type="ECO:0000313" key="6">
    <source>
        <dbReference type="RefSeq" id="XP_010415874.1"/>
    </source>
</evidence>
<dbReference type="SMART" id="SM00128">
    <property type="entry name" value="IPPc"/>
    <property type="match status" value="1"/>
</dbReference>
<dbReference type="Proteomes" id="UP000694864">
    <property type="component" value="Chromosome 7"/>
</dbReference>
<protein>
    <submittedName>
        <fullName evidence="6">Type IV inositol polyphosphate 5-phosphatase 3-like isoform X1</fullName>
    </submittedName>
</protein>
<feature type="domain" description="Inositol polyphosphate-related phosphatase" evidence="4">
    <location>
        <begin position="409"/>
        <end position="724"/>
    </location>
</feature>
<sequence length="749" mass="84987">MMKRKTRTDSRVVSQLFQNFEDYIFSMSPVEPTGIMKKTHRQKSQRLWAKLVMRKWLNISGRDPEYGADSEDESENEDARQVNDDDASSSDEEGSGDGGRESRSRERESSSKVCENAEDAIAAASATVVDAAKAAAEFISNDAPMKLRRRNSETLRAQYINNKEIRVCVGTWNVGGISPPSDLDIDDWIEINQPADIYVLGLQEIVPLNAGNILGAEDNRPVAKWEEVIREALNRVRPKLSAVKSYSDPPSPGRFKPFEETHDVIEEEVAFESDSDTGVEIHPIDEDDEEEEEADRLWALKHDGGVIGEVKTLVDPNTGLPVVEIKRQFSSPKKLDRQICLRVDDSSKEDSTQNDIETLKRMLSGKERMGLSWPEPPLTMLDRQPPMKTVRERMNSEYSAETGMRTLNRMLSGKERIGLSWPEPPLNMLGPSCVLDRQPSIKTTKSLRTAKSFKAYSSFKSVAGSNNGIPEEVLALAEMDLKLLMERKRRPAYVRLVSKQMVGILLTIWVKRSLRKHIQNVRVSTVGVGVMGYIGNKGAVSVSMSINQTFFCFICTHLTAGEREVDQIKRNADVHEIHKRTVFHSVSALGLPKLIYDHERIIWLGDLNYRLNLSYEKTRDLISKREWSQLLEYDQLVKEYRKGRAFDGWSEGTLHFPPTYKYQANSDEYTGNDGKAPKRTPAWCDRVLSYGKGMRLVHYRRTEQKFSDHRPVTAIYMAEVEVFSARKLQRALTFTDAEIEDEGLVAVLV</sequence>
<name>A0ABM0STF3_CAMSA</name>
<dbReference type="Gene3D" id="3.60.10.10">
    <property type="entry name" value="Endonuclease/exonuclease/phosphatase"/>
    <property type="match status" value="2"/>
</dbReference>
<dbReference type="Pfam" id="PF22669">
    <property type="entry name" value="Exo_endo_phos2"/>
    <property type="match status" value="2"/>
</dbReference>
<keyword evidence="2" id="KW-0378">Hydrolase</keyword>
<dbReference type="RefSeq" id="XP_010415874.1">
    <property type="nucleotide sequence ID" value="XM_010417572.2"/>
</dbReference>
<gene>
    <name evidence="6" type="primary">LOC104701829</name>
</gene>
<dbReference type="SUPFAM" id="SSF56219">
    <property type="entry name" value="DNase I-like"/>
    <property type="match status" value="2"/>
</dbReference>
<organism evidence="5 6">
    <name type="scientific">Camelina sativa</name>
    <name type="common">False flax</name>
    <name type="synonym">Myagrum sativum</name>
    <dbReference type="NCBI Taxonomy" id="90675"/>
    <lineage>
        <taxon>Eukaryota</taxon>
        <taxon>Viridiplantae</taxon>
        <taxon>Streptophyta</taxon>
        <taxon>Embryophyta</taxon>
        <taxon>Tracheophyta</taxon>
        <taxon>Spermatophyta</taxon>
        <taxon>Magnoliopsida</taxon>
        <taxon>eudicotyledons</taxon>
        <taxon>Gunneridae</taxon>
        <taxon>Pentapetalae</taxon>
        <taxon>rosids</taxon>
        <taxon>malvids</taxon>
        <taxon>Brassicales</taxon>
        <taxon>Brassicaceae</taxon>
        <taxon>Camelineae</taxon>
        <taxon>Camelina</taxon>
    </lineage>
</organism>
<keyword evidence="5" id="KW-1185">Reference proteome</keyword>
<feature type="compositionally biased region" description="Acidic residues" evidence="3">
    <location>
        <begin position="66"/>
        <end position="76"/>
    </location>
</feature>
<dbReference type="InterPro" id="IPR000300">
    <property type="entry name" value="IPPc"/>
</dbReference>
<dbReference type="PANTHER" id="PTHR45666">
    <property type="entry name" value="TYPE IV INOSITOL POLYPHOSPHATE 5-PHOSPHATASE 9"/>
    <property type="match status" value="1"/>
</dbReference>
<evidence type="ECO:0000313" key="5">
    <source>
        <dbReference type="Proteomes" id="UP000694864"/>
    </source>
</evidence>
<evidence type="ECO:0000256" key="3">
    <source>
        <dbReference type="SAM" id="MobiDB-lite"/>
    </source>
</evidence>
<proteinExistence type="inferred from homology"/>
<reference evidence="5" key="1">
    <citation type="journal article" date="2014" name="Nat. Commun.">
        <title>The emerging biofuel crop Camelina sativa retains a highly undifferentiated hexaploid genome structure.</title>
        <authorList>
            <person name="Kagale S."/>
            <person name="Koh C."/>
            <person name="Nixon J."/>
            <person name="Bollina V."/>
            <person name="Clarke W.E."/>
            <person name="Tuteja R."/>
            <person name="Spillane C."/>
            <person name="Robinson S.J."/>
            <person name="Links M.G."/>
            <person name="Clarke C."/>
            <person name="Higgins E.E."/>
            <person name="Huebert T."/>
            <person name="Sharpe A.G."/>
            <person name="Parkin I.A."/>
        </authorList>
    </citation>
    <scope>NUCLEOTIDE SEQUENCE [LARGE SCALE GENOMIC DNA]</scope>
    <source>
        <strain evidence="5">cv. DH55</strain>
    </source>
</reference>
<dbReference type="InterPro" id="IPR036691">
    <property type="entry name" value="Endo/exonu/phosph_ase_sf"/>
</dbReference>
<dbReference type="GeneID" id="104701829"/>